<dbReference type="InterPro" id="IPR051679">
    <property type="entry name" value="DASS-Related_Transporters"/>
</dbReference>
<evidence type="ECO:0000256" key="5">
    <source>
        <dbReference type="ARBA" id="ARBA00023136"/>
    </source>
</evidence>
<evidence type="ECO:0000256" key="6">
    <source>
        <dbReference type="SAM" id="Phobius"/>
    </source>
</evidence>
<feature type="transmembrane region" description="Helical" evidence="6">
    <location>
        <begin position="382"/>
        <end position="407"/>
    </location>
</feature>
<keyword evidence="4 6" id="KW-1133">Transmembrane helix</keyword>
<dbReference type="STRING" id="460384.SAMN05216313_107109"/>
<name>A0A1I0EYZ7_9FIRM</name>
<dbReference type="InterPro" id="IPR018385">
    <property type="entry name" value="C4_dicarb_anaerob_car-like"/>
</dbReference>
<feature type="transmembrane region" description="Helical" evidence="6">
    <location>
        <begin position="12"/>
        <end position="32"/>
    </location>
</feature>
<reference evidence="8" key="1">
    <citation type="submission" date="2016-10" db="EMBL/GenBank/DDBJ databases">
        <authorList>
            <person name="Varghese N."/>
            <person name="Submissions S."/>
        </authorList>
    </citation>
    <scope>NUCLEOTIDE SEQUENCE [LARGE SCALE GENOMIC DNA]</scope>
    <source>
        <strain evidence="8">NLAE-zl-G277</strain>
    </source>
</reference>
<dbReference type="Proteomes" id="UP000198508">
    <property type="component" value="Unassembled WGS sequence"/>
</dbReference>
<feature type="transmembrane region" description="Helical" evidence="6">
    <location>
        <begin position="164"/>
        <end position="187"/>
    </location>
</feature>
<keyword evidence="5 6" id="KW-0472">Membrane</keyword>
<evidence type="ECO:0000256" key="1">
    <source>
        <dbReference type="ARBA" id="ARBA00004651"/>
    </source>
</evidence>
<feature type="transmembrane region" description="Helical" evidence="6">
    <location>
        <begin position="288"/>
        <end position="307"/>
    </location>
</feature>
<feature type="transmembrane region" description="Helical" evidence="6">
    <location>
        <begin position="445"/>
        <end position="465"/>
    </location>
</feature>
<dbReference type="GO" id="GO:0005886">
    <property type="term" value="C:plasma membrane"/>
    <property type="evidence" value="ECO:0007669"/>
    <property type="project" value="UniProtKB-SubCell"/>
</dbReference>
<accession>A0A1I0EYZ7</accession>
<dbReference type="Pfam" id="PF03606">
    <property type="entry name" value="DcuC"/>
    <property type="match status" value="1"/>
</dbReference>
<gene>
    <name evidence="7" type="ORF">SAMN05216313_107109</name>
</gene>
<evidence type="ECO:0000256" key="3">
    <source>
        <dbReference type="ARBA" id="ARBA00022692"/>
    </source>
</evidence>
<keyword evidence="3 6" id="KW-0812">Transmembrane</keyword>
<organism evidence="7 8">
    <name type="scientific">Enterocloster lavalensis</name>
    <dbReference type="NCBI Taxonomy" id="460384"/>
    <lineage>
        <taxon>Bacteria</taxon>
        <taxon>Bacillati</taxon>
        <taxon>Bacillota</taxon>
        <taxon>Clostridia</taxon>
        <taxon>Lachnospirales</taxon>
        <taxon>Lachnospiraceae</taxon>
        <taxon>Enterocloster</taxon>
    </lineage>
</organism>
<feature type="transmembrane region" description="Helical" evidence="6">
    <location>
        <begin position="319"/>
        <end position="348"/>
    </location>
</feature>
<feature type="transmembrane region" description="Helical" evidence="6">
    <location>
        <begin position="199"/>
        <end position="218"/>
    </location>
</feature>
<feature type="transmembrane region" description="Helical" evidence="6">
    <location>
        <begin position="119"/>
        <end position="152"/>
    </location>
</feature>
<feature type="transmembrane region" description="Helical" evidence="6">
    <location>
        <begin position="413"/>
        <end position="433"/>
    </location>
</feature>
<evidence type="ECO:0000313" key="7">
    <source>
        <dbReference type="EMBL" id="SET50368.1"/>
    </source>
</evidence>
<dbReference type="PANTHER" id="PTHR43652:SF2">
    <property type="entry name" value="BASIC AMINO ACID ANTIPORTER YFCC-RELATED"/>
    <property type="match status" value="1"/>
</dbReference>
<comment type="subcellular location">
    <subcellularLocation>
        <location evidence="1">Cell membrane</location>
        <topology evidence="1">Multi-pass membrane protein</topology>
    </subcellularLocation>
</comment>
<sequence length="466" mass="50431">MKEKKKKGFKLPDTYVLVAIMLIVMAALTYIVPAGTYDMVTSEATGKQVVDPNSFHYVQRTPTTILQFLMAFYTGLNKNYSTIFFVTLIGGYFKIVNETGAITNGLAVAIKRLKDKALIAIPIVMLCFAFLGATGVLINPVVAFIPIGLVVAQQMKMDRISAMAIIYLGCFAGWCTSFMAAGSVQIAQQIAEIPVLSGIGLRFIVTSIVTVVTIIYVLRYCRKIRLDNSKSILYGTEYAGFGELDEMEQEHSFSKKDVLILVIVFGSLGFYVWGAVTKGWGQEYMAAYMLAASVISGFIAGMSADEISRAFMKGCREMAYGAILIGFASAISVLLTDGNIIHTIIYAASLPLKVLPQALAAVAMFYINLVFNFFVSSASGQAAIVMPIMTPLADVIGVTRQVAVLAYQYGDGLSNTIIPTSGVLMAALGVAGVPFSKWLKFQVPLFLIWTAICTVAIIVAVMIGYH</sequence>
<evidence type="ECO:0000313" key="8">
    <source>
        <dbReference type="Proteomes" id="UP000198508"/>
    </source>
</evidence>
<dbReference type="PANTHER" id="PTHR43652">
    <property type="entry name" value="BASIC AMINO ACID ANTIPORTER YFCC-RELATED"/>
    <property type="match status" value="1"/>
</dbReference>
<keyword evidence="8" id="KW-1185">Reference proteome</keyword>
<proteinExistence type="predicted"/>
<dbReference type="RefSeq" id="WP_092362566.1">
    <property type="nucleotide sequence ID" value="NZ_CABJCG010000002.1"/>
</dbReference>
<feature type="transmembrane region" description="Helical" evidence="6">
    <location>
        <begin position="354"/>
        <end position="375"/>
    </location>
</feature>
<feature type="transmembrane region" description="Helical" evidence="6">
    <location>
        <begin position="258"/>
        <end position="276"/>
    </location>
</feature>
<dbReference type="EMBL" id="FOIM01000007">
    <property type="protein sequence ID" value="SET50368.1"/>
    <property type="molecule type" value="Genomic_DNA"/>
</dbReference>
<evidence type="ECO:0000256" key="4">
    <source>
        <dbReference type="ARBA" id="ARBA00022989"/>
    </source>
</evidence>
<dbReference type="AlphaFoldDB" id="A0A1I0EYZ7"/>
<protein>
    <submittedName>
        <fullName evidence="7">Uncharacterized membrane protein YfcC, ion transporter superfamily</fullName>
    </submittedName>
</protein>
<keyword evidence="2" id="KW-1003">Cell membrane</keyword>
<evidence type="ECO:0000256" key="2">
    <source>
        <dbReference type="ARBA" id="ARBA00022475"/>
    </source>
</evidence>